<dbReference type="InterPro" id="IPR017946">
    <property type="entry name" value="PLC-like_Pdiesterase_TIM-brl"/>
</dbReference>
<evidence type="ECO:0000313" key="5">
    <source>
        <dbReference type="Proteomes" id="UP000594975"/>
    </source>
</evidence>
<accession>A0A147DUW1</accession>
<sequence length="258" mass="28427">MSFLIAHRGHSARAPENTMAAFRAAADAGFGWIETDVDLLGDGTAVLIHDATLERTTDAVGPVAELIRTDLAGIDAGSWFSSAHAGQRVPQLGELIELAEVRGLNLNLELKLSDPTPRRTTRFLETVTEHLDRLAPEREVIVSSFNHELLAAFHRAAPGYATACLFEPLQMAPWSRRSEWREAVRSTGATWVHPHHRDLSRATVRLLHAEGLGVNTWTVNDRGRSRKLAAWGVRGMCTDGPERVIRQFARIPAGRHSA</sequence>
<keyword evidence="4" id="KW-1185">Reference proteome</keyword>
<dbReference type="PATRIC" id="fig|37923.10.peg.74"/>
<dbReference type="Proteomes" id="UP000594975">
    <property type="component" value="Chromosome"/>
</dbReference>
<dbReference type="PANTHER" id="PTHR46211">
    <property type="entry name" value="GLYCEROPHOSPHORYL DIESTER PHOSPHODIESTERASE"/>
    <property type="match status" value="1"/>
</dbReference>
<evidence type="ECO:0000313" key="4">
    <source>
        <dbReference type="Proteomes" id="UP000053171"/>
    </source>
</evidence>
<dbReference type="Gene3D" id="3.20.20.190">
    <property type="entry name" value="Phosphatidylinositol (PI) phosphodiesterase"/>
    <property type="match status" value="1"/>
</dbReference>
<dbReference type="Proteomes" id="UP000053171">
    <property type="component" value="Unassembled WGS sequence"/>
</dbReference>
<dbReference type="InterPro" id="IPR030395">
    <property type="entry name" value="GP_PDE_dom"/>
</dbReference>
<dbReference type="KEGG" id="rkr:I6G21_04985"/>
<dbReference type="AlphaFoldDB" id="A0A147DUW1"/>
<dbReference type="RefSeq" id="WP_058730452.1">
    <property type="nucleotide sequence ID" value="NZ_CP065738.1"/>
</dbReference>
<dbReference type="EMBL" id="CP065738">
    <property type="protein sequence ID" value="QPT54503.1"/>
    <property type="molecule type" value="Genomic_DNA"/>
</dbReference>
<dbReference type="GeneID" id="61262725"/>
<dbReference type="EMBL" id="LJBJ02000003">
    <property type="protein sequence ID" value="OAX52574.1"/>
    <property type="molecule type" value="Genomic_DNA"/>
</dbReference>
<reference evidence="3 5" key="4">
    <citation type="submission" date="2020-12" db="EMBL/GenBank/DDBJ databases">
        <title>FDA dAtabase for Regulatory Grade micrObial Sequences (FDA-ARGOS): Supporting development and validation of Infectious Disease Dx tests.</title>
        <authorList>
            <person name="Sproer C."/>
            <person name="Gronow S."/>
            <person name="Severitt S."/>
            <person name="Schroder I."/>
            <person name="Tallon L."/>
            <person name="Sadzewicz L."/>
            <person name="Zhao X."/>
            <person name="Boylan J."/>
            <person name="Ott S."/>
            <person name="Bowen H."/>
            <person name="Vavikolanu K."/>
            <person name="Mehta A."/>
            <person name="Aluvathingal J."/>
            <person name="Nadendla S."/>
            <person name="Lowell S."/>
            <person name="Myers T."/>
            <person name="Yan Y."/>
            <person name="Sichtig H."/>
        </authorList>
    </citation>
    <scope>NUCLEOTIDE SEQUENCE [LARGE SCALE GENOMIC DNA]</scope>
    <source>
        <strain evidence="3 5">FDAARGOS_864</strain>
    </source>
</reference>
<protein>
    <recommendedName>
        <fullName evidence="1">GP-PDE domain-containing protein</fullName>
    </recommendedName>
</protein>
<name>A0A147DUW1_9MICC</name>
<dbReference type="GO" id="GO:0008081">
    <property type="term" value="F:phosphoric diester hydrolase activity"/>
    <property type="evidence" value="ECO:0007669"/>
    <property type="project" value="InterPro"/>
</dbReference>
<reference evidence="2 4" key="3">
    <citation type="submission" date="2016-06" db="EMBL/GenBank/DDBJ databases">
        <title>Identification of putative biosynthetic pathways for the production of bioactive secondary metabolites by the marine actinomycete Kocuria kristinae RUTW2-3.</title>
        <authorList>
            <person name="Waterworth S.C."/>
            <person name="Walmsley T.A."/>
            <person name="Matongo T."/>
            <person name="Davies-Coleman M.T."/>
            <person name="Dorrington R.A."/>
        </authorList>
    </citation>
    <scope>NUCLEOTIDE SEQUENCE [LARGE SCALE GENOMIC DNA]</scope>
    <source>
        <strain evidence="4">RuSp02-3</strain>
        <strain evidence="2">RUTW2-3</strain>
    </source>
</reference>
<organism evidence="2 4">
    <name type="scientific">Rothia kristinae</name>
    <dbReference type="NCBI Taxonomy" id="37923"/>
    <lineage>
        <taxon>Bacteria</taxon>
        <taxon>Bacillati</taxon>
        <taxon>Actinomycetota</taxon>
        <taxon>Actinomycetes</taxon>
        <taxon>Micrococcales</taxon>
        <taxon>Micrococcaceae</taxon>
        <taxon>Rothia</taxon>
    </lineage>
</organism>
<dbReference type="PROSITE" id="PS51704">
    <property type="entry name" value="GP_PDE"/>
    <property type="match status" value="1"/>
</dbReference>
<dbReference type="GO" id="GO:0006629">
    <property type="term" value="P:lipid metabolic process"/>
    <property type="evidence" value="ECO:0007669"/>
    <property type="project" value="InterPro"/>
</dbReference>
<dbReference type="SUPFAM" id="SSF51695">
    <property type="entry name" value="PLC-like phosphodiesterases"/>
    <property type="match status" value="1"/>
</dbReference>
<reference evidence="2" key="1">
    <citation type="submission" date="2016-04" db="EMBL/GenBank/DDBJ databases">
        <authorList>
            <person name="Evans L.H."/>
            <person name="Alamgir A."/>
            <person name="Owens N."/>
            <person name="Weber N.D."/>
            <person name="Virtaneva K."/>
            <person name="Barbian K."/>
            <person name="Babar A."/>
            <person name="Rosenke K."/>
        </authorList>
    </citation>
    <scope>NUCLEOTIDE SEQUENCE [LARGE SCALE GENOMIC DNA]</scope>
    <source>
        <strain evidence="2">RUTW2-3</strain>
    </source>
</reference>
<proteinExistence type="predicted"/>
<evidence type="ECO:0000259" key="1">
    <source>
        <dbReference type="PROSITE" id="PS51704"/>
    </source>
</evidence>
<feature type="domain" description="GP-PDE" evidence="1">
    <location>
        <begin position="2"/>
        <end position="248"/>
    </location>
</feature>
<dbReference type="PANTHER" id="PTHR46211:SF14">
    <property type="entry name" value="GLYCEROPHOSPHODIESTER PHOSPHODIESTERASE"/>
    <property type="match status" value="1"/>
</dbReference>
<gene>
    <name evidence="2" type="ORF">AN277_0202995</name>
    <name evidence="3" type="ORF">I6G21_04985</name>
</gene>
<evidence type="ECO:0000313" key="2">
    <source>
        <dbReference type="EMBL" id="OAX52574.1"/>
    </source>
</evidence>
<evidence type="ECO:0000313" key="3">
    <source>
        <dbReference type="EMBL" id="QPT54503.1"/>
    </source>
</evidence>
<dbReference type="Pfam" id="PF03009">
    <property type="entry name" value="GDPD"/>
    <property type="match status" value="1"/>
</dbReference>
<reference evidence="4" key="2">
    <citation type="submission" date="2016-04" db="EMBL/GenBank/DDBJ databases">
        <authorList>
            <person name="Waterworth S."/>
            <person name="Matcher G."/>
        </authorList>
    </citation>
    <scope>NUCLEOTIDE SEQUENCE [LARGE SCALE GENOMIC DNA]</scope>
    <source>
        <strain evidence="4">RuSp02-3</strain>
    </source>
</reference>